<evidence type="ECO:0000313" key="3">
    <source>
        <dbReference type="FlyBase" id="FBgn0266405"/>
    </source>
</evidence>
<evidence type="ECO:0000313" key="2">
    <source>
        <dbReference type="EMBL" id="QJC18472.1"/>
    </source>
</evidence>
<reference evidence="2 4" key="3">
    <citation type="journal article" date="2002" name="Genome Biol.">
        <title>Annotation of the Drosophila melanogaster euchromatic genome: a systematic review.</title>
        <authorList>
            <person name="Misra S."/>
            <person name="Crosby M.A."/>
            <person name="Mungall C.J."/>
            <person name="Matthews B.B."/>
            <person name="Campbell K.S."/>
            <person name="Hradecky P."/>
            <person name="Huang Y."/>
            <person name="Kaminker J.S."/>
            <person name="Millburn G.H."/>
            <person name="Prochnik S.E."/>
            <person name="Smith C.D."/>
            <person name="Tupy J.L."/>
            <person name="Whitfied E.J."/>
            <person name="Bayraktaroglu L."/>
            <person name="Berman B.P."/>
            <person name="Bettencourt B.R."/>
            <person name="Celniker S.E."/>
            <person name="de Grey A.D."/>
            <person name="Drysdale R.A."/>
            <person name="Harris N.L."/>
            <person name="Richter J."/>
            <person name="Russo S."/>
            <person name="Schroeder A.J."/>
            <person name="Shu S.Q."/>
            <person name="Stapleton M."/>
            <person name="Yamada C."/>
            <person name="Ashburner M."/>
            <person name="Gelbart W.M."/>
            <person name="Rubin G.M."/>
            <person name="Lewis S.E."/>
        </authorList>
    </citation>
    <scope>GENOME REANNOTATION</scope>
    <source>
        <strain evidence="4">Berkeley</strain>
    </source>
</reference>
<reference evidence="2 4" key="1">
    <citation type="journal article" date="2000" name="Science">
        <title>The genome sequence of Drosophila melanogaster.</title>
        <authorList>
            <person name="Adams M.D."/>
            <person name="Celniker S.E."/>
            <person name="Holt R.A."/>
            <person name="Evans C.A."/>
            <person name="Gocayne J.D."/>
            <person name="Amanatides P.G."/>
            <person name="Scherer S.E."/>
            <person name="Li P.W."/>
            <person name="Hoskins R.A."/>
            <person name="Galle R.F."/>
            <person name="George R.A."/>
            <person name="Lewis S.E."/>
            <person name="Richards S."/>
            <person name="Ashburner M."/>
            <person name="Henderson S.N."/>
            <person name="Sutton G.G."/>
            <person name="Wortman J.R."/>
            <person name="Yandell M.D."/>
            <person name="Zhang Q."/>
            <person name="Chen L.X."/>
            <person name="Brandon R.C."/>
            <person name="Rogers Y.H."/>
            <person name="Blazej R.G."/>
            <person name="Champe M."/>
            <person name="Pfeiffer B.D."/>
            <person name="Wan K.H."/>
            <person name="Doyle C."/>
            <person name="Baxter E.G."/>
            <person name="Helt G."/>
            <person name="Nelson C.R."/>
            <person name="Gabor G.L."/>
            <person name="Abril J.F."/>
            <person name="Agbayani A."/>
            <person name="An H.J."/>
            <person name="Andrews-Pfannkoch C."/>
            <person name="Baldwin D."/>
            <person name="Ballew R.M."/>
            <person name="Basu A."/>
            <person name="Baxendale J."/>
            <person name="Bayraktaroglu L."/>
            <person name="Beasley E.M."/>
            <person name="Beeson K.Y."/>
            <person name="Benos P.V."/>
            <person name="Berman B.P."/>
            <person name="Bhandari D."/>
            <person name="Bolshakov S."/>
            <person name="Borkova D."/>
            <person name="Botchan M.R."/>
            <person name="Bouck J."/>
            <person name="Brokstein P."/>
            <person name="Brottier P."/>
            <person name="Burtis K.C."/>
            <person name="Busam D.A."/>
            <person name="Butler H."/>
            <person name="Cadieu E."/>
            <person name="Center A."/>
            <person name="Chandra I."/>
            <person name="Cherry J.M."/>
            <person name="Cawley S."/>
            <person name="Dahlke C."/>
            <person name="Davenport L.B."/>
            <person name="Davies P."/>
            <person name="de Pablos B."/>
            <person name="Delcher A."/>
            <person name="Deng Z."/>
            <person name="Mays A.D."/>
            <person name="Dew I."/>
            <person name="Dietz S.M."/>
            <person name="Dodson K."/>
            <person name="Doup L.E."/>
            <person name="Downes M."/>
            <person name="Dugan-Rocha S."/>
            <person name="Dunkov B.C."/>
            <person name="Dunn P."/>
            <person name="Durbin K.J."/>
            <person name="Evangelista C.C."/>
            <person name="Ferraz C."/>
            <person name="Ferriera S."/>
            <person name="Fleischmann W."/>
            <person name="Fosler C."/>
            <person name="Gabrielian A.E."/>
            <person name="Garg N.S."/>
            <person name="Gelbart W.M."/>
            <person name="Glasser K."/>
            <person name="Glodek A."/>
            <person name="Gong F."/>
            <person name="Gorrell J.H."/>
            <person name="Gu Z."/>
            <person name="Guan P."/>
            <person name="Harris M."/>
            <person name="Harris N.L."/>
            <person name="Harvey D."/>
            <person name="Heiman T.J."/>
            <person name="Hernandez J.R."/>
            <person name="Houck J."/>
            <person name="Hostin D."/>
            <person name="Houston K.A."/>
            <person name="Howland T.J."/>
            <person name="Wei M.H."/>
            <person name="Ibegwam C."/>
            <person name="Jalali M."/>
            <person name="Kalush F."/>
            <person name="Karpen G.H."/>
            <person name="Ke Z."/>
            <person name="Kennison J.A."/>
            <person name="Ketchum K.A."/>
            <person name="Kimmel B.E."/>
            <person name="Kodira C.D."/>
            <person name="Kraft C."/>
            <person name="Kravitz S."/>
            <person name="Kulp D."/>
            <person name="Lai Z."/>
            <person name="Lasko P."/>
            <person name="Lei Y."/>
            <person name="Levitsky A.A."/>
            <person name="Li J."/>
            <person name="Li Z."/>
            <person name="Liang Y."/>
            <person name="Lin X."/>
            <person name="Liu X."/>
            <person name="Mattei B."/>
            <person name="McIntosh T.C."/>
            <person name="McLeod M.P."/>
            <person name="McPherson D."/>
            <person name="Merkulov G."/>
            <person name="Milshina N.V."/>
            <person name="Mobarry C."/>
            <person name="Morris J."/>
            <person name="Moshrefi A."/>
            <person name="Mount S.M."/>
            <person name="Moy M."/>
            <person name="Murphy B."/>
            <person name="Murphy L."/>
            <person name="Muzny D.M."/>
            <person name="Nelson D.L."/>
            <person name="Nelson D.R."/>
            <person name="Nelson K.A."/>
            <person name="Nixon K."/>
            <person name="Nusskern D.R."/>
            <person name="Pacleb J.M."/>
            <person name="Palazzolo M."/>
            <person name="Pittman G.S."/>
            <person name="Pan S."/>
            <person name="Pollard J."/>
            <person name="Puri V."/>
            <person name="Reese M.G."/>
            <person name="Reinert K."/>
            <person name="Remington K."/>
            <person name="Saunders R.D."/>
            <person name="Scheeler F."/>
            <person name="Shen H."/>
            <person name="Shue B.C."/>
            <person name="Siden-Kiamos I."/>
            <person name="Simpson M."/>
            <person name="Skupski M.P."/>
            <person name="Smith T."/>
            <person name="Spier E."/>
            <person name="Spradling A.C."/>
            <person name="Stapleton M."/>
            <person name="Strong R."/>
            <person name="Sun E."/>
            <person name="Svirskas R."/>
            <person name="Tector C."/>
            <person name="Turner R."/>
            <person name="Venter E."/>
            <person name="Wang A.H."/>
            <person name="Wang X."/>
            <person name="Wang Z.Y."/>
            <person name="Wassarman D.A."/>
            <person name="Weinstock G.M."/>
            <person name="Weissenbach J."/>
            <person name="Williams S.M."/>
            <person name="WoodageT"/>
            <person name="Worley K.C."/>
            <person name="Wu D."/>
            <person name="Yang S."/>
            <person name="Yao Q.A."/>
            <person name="Ye J."/>
            <person name="Yeh R.F."/>
            <person name="Zaveri J.S."/>
            <person name="Zhan M."/>
            <person name="Zhang G."/>
            <person name="Zhao Q."/>
            <person name="Zheng L."/>
            <person name="Zheng X.H."/>
            <person name="Zhong F.N."/>
            <person name="Zhong W."/>
            <person name="Zhou X."/>
            <person name="Zhu S."/>
            <person name="Zhu X."/>
            <person name="Smith H.O."/>
            <person name="Gibbs R.A."/>
            <person name="Myers E.W."/>
            <person name="Rubin G.M."/>
            <person name="Venter J.C."/>
        </authorList>
    </citation>
    <scope>NUCLEOTIDE SEQUENCE [LARGE SCALE GENOMIC DNA]</scope>
    <source>
        <strain evidence="4">Berkeley</strain>
    </source>
</reference>
<dbReference type="InterPro" id="IPR055082">
    <property type="entry name" value="IBIN"/>
</dbReference>
<dbReference type="EMBL" id="AE014297">
    <property type="protein sequence ID" value="QJC18472.1"/>
    <property type="molecule type" value="Genomic_DNA"/>
</dbReference>
<protein>
    <submittedName>
        <fullName evidence="2">Uncharacterized protein</fullName>
    </submittedName>
</protein>
<accession>A0A6H2EDS4</accession>
<dbReference type="AGR" id="FB:FBgn0266405"/>
<dbReference type="VEuPathDB" id="VectorBase:FBgn0266405"/>
<dbReference type="ExpressionAtlas" id="A0A6H2EDS4">
    <property type="expression patterns" value="baseline and differential"/>
</dbReference>
<sequence>MRFLTVAVMLALVICAACKNHEEWKGQRPWDYDRRPPSNPYA</sequence>
<reference evidence="2 4" key="8">
    <citation type="journal article" date="2007" name="Science">
        <title>Sequence finishing and mapping of Drosophila melanogaster heterochromatin.</title>
        <authorList>
            <person name="Hoskins R.A."/>
            <person name="Carlson J.W."/>
            <person name="Kennedy C."/>
            <person name="Acevedo D."/>
            <person name="Evans-Holm M."/>
            <person name="Frise E."/>
            <person name="Wan K.H."/>
            <person name="Park S."/>
            <person name="Mendez-Lago M."/>
            <person name="Rossi F."/>
            <person name="Villasante A."/>
            <person name="Dimitri P."/>
            <person name="Karpen G.H."/>
            <person name="Celniker S.E."/>
        </authorList>
    </citation>
    <scope>NUCLEOTIDE SEQUENCE [LARGE SCALE GENOMIC DNA]</scope>
    <source>
        <strain evidence="4">Berkeley</strain>
    </source>
</reference>
<dbReference type="OrthoDB" id="7802508at2759"/>
<dbReference type="Proteomes" id="UP000000803">
    <property type="component" value="Chromosome 3R"/>
</dbReference>
<dbReference type="Bgee" id="FBgn0266405">
    <property type="expression patterns" value="Expressed in midgut and 16 other cell types or tissues"/>
</dbReference>
<reference evidence="2 4" key="10">
    <citation type="journal article" date="2015" name="G3 (Bethesda)">
        <title>Gene Model Annotations for Drosophila melanogaster: The Rule-Benders.</title>
        <authorList>
            <consortium name="FlyBase Consortium"/>
            <person name="Crosby M.A."/>
            <person name="Gramates L.S."/>
            <person name="Dos Santos G."/>
            <person name="Matthews B.B."/>
            <person name="St Pierre S.E."/>
            <person name="Zhou P."/>
            <person name="Schroeder A.J."/>
            <person name="Falls K."/>
            <person name="Emmert D.B."/>
            <person name="Russo S.M."/>
            <person name="Gelbart W.M."/>
            <person name="null"/>
        </authorList>
    </citation>
    <scope>NUCLEOTIDE SEQUENCE [LARGE SCALE GENOMIC DNA]</scope>
    <source>
        <strain evidence="4">Berkeley</strain>
    </source>
</reference>
<evidence type="ECO:0000256" key="1">
    <source>
        <dbReference type="SAM" id="SignalP"/>
    </source>
</evidence>
<dbReference type="FlyBase" id="FBgn0266405">
    <property type="gene designation" value="CG45045"/>
</dbReference>
<evidence type="ECO:0000313" key="4">
    <source>
        <dbReference type="Proteomes" id="UP000000803"/>
    </source>
</evidence>
<dbReference type="AlphaFoldDB" id="A0A6H2EDS4"/>
<dbReference type="InParanoid" id="A0A6H2EDS4"/>
<keyword evidence="1" id="KW-0732">Signal</keyword>
<reference evidence="2 4" key="9">
    <citation type="journal article" date="2015" name="G3 (Bethesda)">
        <title>Gene Model Annotations for Drosophila melanogaster: Impact of High-Throughput Data.</title>
        <authorList>
            <consortium name="FlyBase Consortium"/>
            <person name="Matthews B.B."/>
            <person name="Dos Santos G."/>
            <person name="Crosby M.A."/>
            <person name="Emmert D.B."/>
            <person name="St Pierre S.E."/>
            <person name="Gramates L.S."/>
            <person name="Zhou P."/>
            <person name="Schroeder A.J."/>
            <person name="Falls K."/>
            <person name="Strelets V."/>
            <person name="Russo S.M."/>
            <person name="Gelbart W.M."/>
            <person name="null"/>
        </authorList>
    </citation>
    <scope>NUCLEOTIDE SEQUENCE [LARGE SCALE GENOMIC DNA]</scope>
    <source>
        <strain evidence="4">Berkeley</strain>
    </source>
</reference>
<organism evidence="2 4">
    <name type="scientific">Drosophila melanogaster</name>
    <name type="common">Fruit fly</name>
    <dbReference type="NCBI Taxonomy" id="7227"/>
    <lineage>
        <taxon>Eukaryota</taxon>
        <taxon>Metazoa</taxon>
        <taxon>Ecdysozoa</taxon>
        <taxon>Arthropoda</taxon>
        <taxon>Hexapoda</taxon>
        <taxon>Insecta</taxon>
        <taxon>Pterygota</taxon>
        <taxon>Neoptera</taxon>
        <taxon>Endopterygota</taxon>
        <taxon>Diptera</taxon>
        <taxon>Brachycera</taxon>
        <taxon>Muscomorpha</taxon>
        <taxon>Ephydroidea</taxon>
        <taxon>Drosophilidae</taxon>
        <taxon>Drosophila</taxon>
        <taxon>Sophophora</taxon>
    </lineage>
</organism>
<proteinExistence type="predicted"/>
<reference evidence="2 4" key="6">
    <citation type="journal article" date="2005" name="PLoS Comput. Biol.">
        <title>Combined evidence annotation of transposable elements in genome sequences.</title>
        <authorList>
            <person name="Quesneville H."/>
            <person name="Bergman C.M."/>
            <person name="Andrieu O."/>
            <person name="Autard D."/>
            <person name="Nouaud D."/>
            <person name="Ashburner M."/>
            <person name="Anxolabehere D."/>
        </authorList>
    </citation>
    <scope>NUCLEOTIDE SEQUENCE [LARGE SCALE GENOMIC DNA]</scope>
    <source>
        <strain evidence="4">Berkeley</strain>
    </source>
</reference>
<feature type="chain" id="PRO_5026014243" evidence="1">
    <location>
        <begin position="19"/>
        <end position="42"/>
    </location>
</feature>
<reference evidence="2 4" key="2">
    <citation type="journal article" date="2002" name="Genome Biol.">
        <title>Finishing a whole-genome shotgun: release 3 of the Drosophila melanogaster euchromatic genome sequence.</title>
        <authorList>
            <person name="Celniker S.E."/>
            <person name="Wheeler D.A."/>
            <person name="Kronmiller B."/>
            <person name="Carlson J.W."/>
            <person name="Halpern A."/>
            <person name="Patel S."/>
            <person name="Adams M."/>
            <person name="Champe M."/>
            <person name="Dugan S.P."/>
            <person name="Frise E."/>
            <person name="Hodgson A."/>
            <person name="George R.A."/>
            <person name="Hoskins R.A."/>
            <person name="Laverty T."/>
            <person name="Muzny D.M."/>
            <person name="Nelson C.R."/>
            <person name="Pacleb J.M."/>
            <person name="Park S."/>
            <person name="Pfeiffer B.D."/>
            <person name="Richards S."/>
            <person name="Sodergren E.J."/>
            <person name="Svirskas R."/>
            <person name="Tabor P.E."/>
            <person name="Wan K."/>
            <person name="Stapleton M."/>
            <person name="Sutton G.G."/>
            <person name="Venter C."/>
            <person name="Weinstock G."/>
            <person name="Scherer S.E."/>
            <person name="Myers E.W."/>
            <person name="Gibbs R.A."/>
            <person name="Rubin G.M."/>
        </authorList>
    </citation>
    <scope>NUCLEOTIDE SEQUENCE [LARGE SCALE GENOMIC DNA]</scope>
    <source>
        <strain evidence="4">Berkeley</strain>
    </source>
</reference>
<name>A0A6H2EDS4_DROME</name>
<gene>
    <name evidence="2" type="primary">lncRNA:CR45045</name>
    <name evidence="2" type="synonym">CR45045</name>
    <name evidence="2" type="synonym">Dmel\CG45045</name>
    <name evidence="2 3" type="ORF">CG45045</name>
    <name evidence="2" type="ORF">Dmel_CG45045</name>
</gene>
<reference evidence="2 4" key="11">
    <citation type="journal article" date="2015" name="Genome Res.">
        <title>The Release 6 reference sequence of the Drosophila melanogaster genome.</title>
        <authorList>
            <person name="Hoskins R.A."/>
            <person name="Carlson J.W."/>
            <person name="Wan K.H."/>
            <person name="Park S."/>
            <person name="Mendez I."/>
            <person name="Galle S.E."/>
            <person name="Booth B.W."/>
            <person name="Pfeiffer B.D."/>
            <person name="George R.A."/>
            <person name="Svirskas R."/>
            <person name="Krzywinski M."/>
            <person name="Schein J."/>
            <person name="Accardo M.C."/>
            <person name="Damia E."/>
            <person name="Messina G."/>
            <person name="Mendez-Lago M."/>
            <person name="de Pablos B."/>
            <person name="Demakova O.V."/>
            <person name="Andreyeva E.N."/>
            <person name="Boldyreva L.V."/>
            <person name="Marra M."/>
            <person name="Carvalho A.B."/>
            <person name="Dimitri P."/>
            <person name="Villasante A."/>
            <person name="Zhimulev I.F."/>
            <person name="Rubin G.M."/>
            <person name="Karpen G.H."/>
            <person name="Celniker S.E."/>
        </authorList>
    </citation>
    <scope>NUCLEOTIDE SEQUENCE [LARGE SCALE GENOMIC DNA]</scope>
    <source>
        <strain evidence="4">Berkeley</strain>
    </source>
</reference>
<reference evidence="2 4" key="5">
    <citation type="journal article" date="2002" name="Genome Biol.">
        <title>Heterochromatic sequences in a Drosophila whole-genome shotgun assembly.</title>
        <authorList>
            <person name="Hoskins R.A."/>
            <person name="Smith C.D."/>
            <person name="Carlson J.W."/>
            <person name="Carvalho A.B."/>
            <person name="Halpern A."/>
            <person name="Kaminker J.S."/>
            <person name="Kennedy C."/>
            <person name="Mungall C.J."/>
            <person name="Sullivan B.A."/>
            <person name="Sutton G.G."/>
            <person name="Yasuhara J.C."/>
            <person name="Wakimoto B.T."/>
            <person name="Myers E.W."/>
            <person name="Celniker S.E."/>
            <person name="Rubin G.M."/>
            <person name="Karpen G.H."/>
        </authorList>
    </citation>
    <scope>NUCLEOTIDE SEQUENCE [LARGE SCALE GENOMIC DNA]</scope>
    <source>
        <strain evidence="4">Berkeley</strain>
    </source>
</reference>
<dbReference type="Pfam" id="PF22859">
    <property type="entry name" value="IBIN"/>
    <property type="match status" value="1"/>
</dbReference>
<reference evidence="2 4" key="4">
    <citation type="journal article" date="2002" name="Genome Biol.">
        <title>The transposable elements of the Drosophila melanogaster euchromatin: a genomics perspective.</title>
        <authorList>
            <person name="Kaminker J.S."/>
            <person name="Bergman C.M."/>
            <person name="Kronmiller B."/>
            <person name="Carlson J."/>
            <person name="Svirskas R."/>
            <person name="Patel S."/>
            <person name="Frise E."/>
            <person name="Wheeler D.A."/>
            <person name="Lewis S.E."/>
            <person name="Rubin G.M."/>
            <person name="Ashburner M."/>
            <person name="Celniker S.E."/>
        </authorList>
    </citation>
    <scope>NUCLEOTIDE SEQUENCE [LARGE SCALE GENOMIC DNA]</scope>
    <source>
        <strain evidence="4">Berkeley</strain>
    </source>
</reference>
<keyword evidence="4" id="KW-1185">Reference proteome</keyword>
<reference evidence="2 4" key="7">
    <citation type="journal article" date="2007" name="Science">
        <title>The Release 5.1 annotation of Drosophila melanogaster heterochromatin.</title>
        <authorList>
            <person name="Smith C.D."/>
            <person name="Shu S."/>
            <person name="Mungall C.J."/>
            <person name="Karpen G.H."/>
        </authorList>
    </citation>
    <scope>NUCLEOTIDE SEQUENCE [LARGE SCALE GENOMIC DNA]</scope>
    <source>
        <strain evidence="4">Berkeley</strain>
    </source>
</reference>
<feature type="signal peptide" evidence="1">
    <location>
        <begin position="1"/>
        <end position="18"/>
    </location>
</feature>